<name>A0A6G9ZA72_9NOCA</name>
<organism evidence="1 2">
    <name type="scientific">Nocardia terpenica</name>
    <dbReference type="NCBI Taxonomy" id="455432"/>
    <lineage>
        <taxon>Bacteria</taxon>
        <taxon>Bacillati</taxon>
        <taxon>Actinomycetota</taxon>
        <taxon>Actinomycetes</taxon>
        <taxon>Mycobacteriales</taxon>
        <taxon>Nocardiaceae</taxon>
        <taxon>Nocardia</taxon>
    </lineage>
</organism>
<evidence type="ECO:0000313" key="2">
    <source>
        <dbReference type="Proteomes" id="UP000500953"/>
    </source>
</evidence>
<dbReference type="RefSeq" id="WP_167489437.1">
    <property type="nucleotide sequence ID" value="NZ_CP046173.1"/>
</dbReference>
<accession>A0A6G9ZA72</accession>
<evidence type="ECO:0000313" key="1">
    <source>
        <dbReference type="EMBL" id="QIS22066.1"/>
    </source>
</evidence>
<dbReference type="AlphaFoldDB" id="A0A6G9ZA72"/>
<dbReference type="Proteomes" id="UP000500953">
    <property type="component" value="Chromosome"/>
</dbReference>
<gene>
    <name evidence="1" type="ORF">F6W96_30695</name>
</gene>
<evidence type="ECO:0008006" key="3">
    <source>
        <dbReference type="Google" id="ProtNLM"/>
    </source>
</evidence>
<proteinExistence type="predicted"/>
<dbReference type="EMBL" id="CP046173">
    <property type="protein sequence ID" value="QIS22066.1"/>
    <property type="molecule type" value="Genomic_DNA"/>
</dbReference>
<protein>
    <recommendedName>
        <fullName evidence="3">IrrE N-terminal-like domain-containing protein</fullName>
    </recommendedName>
</protein>
<reference evidence="1 2" key="1">
    <citation type="journal article" date="2019" name="ACS Chem. Biol.">
        <title>Identification and Mobilization of a Cryptic Antibiotic Biosynthesis Gene Locus from a Human-Pathogenic Nocardia Isolate.</title>
        <authorList>
            <person name="Herisse M."/>
            <person name="Ishida K."/>
            <person name="Porter J.L."/>
            <person name="Howden B."/>
            <person name="Hertweck C."/>
            <person name="Stinear T.P."/>
            <person name="Pidot S.J."/>
        </authorList>
    </citation>
    <scope>NUCLEOTIDE SEQUENCE [LARGE SCALE GENOMIC DNA]</scope>
    <source>
        <strain evidence="1 2">AUSMDU00012715</strain>
    </source>
</reference>
<sequence length="169" mass="19043">MSQRRLRWYGRTVLGEISLPRPFSVQVLCDSIARQRRRRLYLHPLSEQSGEGAPCGMWIATDVADHIFYEQKTSSFHQDHIILHEIGHILCGHNVTRLLEEEYPLLADGAADEVLTRRALARTSYTTRQEQEAEMVASLILERAAAVQANPVTGSEWRLGAALGAIDHV</sequence>